<dbReference type="InterPro" id="IPR003439">
    <property type="entry name" value="ABC_transporter-like_ATP-bd"/>
</dbReference>
<evidence type="ECO:0000313" key="5">
    <source>
        <dbReference type="Proteomes" id="UP001211907"/>
    </source>
</evidence>
<dbReference type="PANTHER" id="PTHR19229">
    <property type="entry name" value="ATP-BINDING CASSETTE TRANSPORTER SUBFAMILY A ABCA"/>
    <property type="match status" value="1"/>
</dbReference>
<keyword evidence="2" id="KW-0677">Repeat</keyword>
<dbReference type="Pfam" id="PF00005">
    <property type="entry name" value="ABC_tran"/>
    <property type="match status" value="1"/>
</dbReference>
<evidence type="ECO:0000256" key="1">
    <source>
        <dbReference type="ARBA" id="ARBA00022448"/>
    </source>
</evidence>
<dbReference type="InterPro" id="IPR026082">
    <property type="entry name" value="ABCA"/>
</dbReference>
<reference evidence="4" key="1">
    <citation type="submission" date="2020-05" db="EMBL/GenBank/DDBJ databases">
        <title>Phylogenomic resolution of chytrid fungi.</title>
        <authorList>
            <person name="Stajich J.E."/>
            <person name="Amses K."/>
            <person name="Simmons R."/>
            <person name="Seto K."/>
            <person name="Myers J."/>
            <person name="Bonds A."/>
            <person name="Quandt C.A."/>
            <person name="Barry K."/>
            <person name="Liu P."/>
            <person name="Grigoriev I."/>
            <person name="Longcore J.E."/>
            <person name="James T.Y."/>
        </authorList>
    </citation>
    <scope>NUCLEOTIDE SEQUENCE</scope>
    <source>
        <strain evidence="4">JEL0513</strain>
    </source>
</reference>
<feature type="non-terminal residue" evidence="4">
    <location>
        <position position="484"/>
    </location>
</feature>
<organism evidence="4 5">
    <name type="scientific">Physocladia obscura</name>
    <dbReference type="NCBI Taxonomy" id="109957"/>
    <lineage>
        <taxon>Eukaryota</taxon>
        <taxon>Fungi</taxon>
        <taxon>Fungi incertae sedis</taxon>
        <taxon>Chytridiomycota</taxon>
        <taxon>Chytridiomycota incertae sedis</taxon>
        <taxon>Chytridiomycetes</taxon>
        <taxon>Chytridiales</taxon>
        <taxon>Chytriomycetaceae</taxon>
        <taxon>Physocladia</taxon>
    </lineage>
</organism>
<protein>
    <recommendedName>
        <fullName evidence="3">ABC transporter domain-containing protein</fullName>
    </recommendedName>
</protein>
<dbReference type="SUPFAM" id="SSF52540">
    <property type="entry name" value="P-loop containing nucleoside triphosphate hydrolases"/>
    <property type="match status" value="1"/>
</dbReference>
<dbReference type="GO" id="GO:0005524">
    <property type="term" value="F:ATP binding"/>
    <property type="evidence" value="ECO:0007669"/>
    <property type="project" value="InterPro"/>
</dbReference>
<dbReference type="InterPro" id="IPR027417">
    <property type="entry name" value="P-loop_NTPase"/>
</dbReference>
<dbReference type="GO" id="GO:0140359">
    <property type="term" value="F:ABC-type transporter activity"/>
    <property type="evidence" value="ECO:0007669"/>
    <property type="project" value="InterPro"/>
</dbReference>
<dbReference type="PROSITE" id="PS50893">
    <property type="entry name" value="ABC_TRANSPORTER_2"/>
    <property type="match status" value="1"/>
</dbReference>
<comment type="caution">
    <text evidence="4">The sequence shown here is derived from an EMBL/GenBank/DDBJ whole genome shotgun (WGS) entry which is preliminary data.</text>
</comment>
<dbReference type="InterPro" id="IPR017871">
    <property type="entry name" value="ABC_transporter-like_CS"/>
</dbReference>
<dbReference type="GO" id="GO:0005319">
    <property type="term" value="F:lipid transporter activity"/>
    <property type="evidence" value="ECO:0007669"/>
    <property type="project" value="TreeGrafter"/>
</dbReference>
<evidence type="ECO:0000313" key="4">
    <source>
        <dbReference type="EMBL" id="KAJ3113607.1"/>
    </source>
</evidence>
<dbReference type="GO" id="GO:0016020">
    <property type="term" value="C:membrane"/>
    <property type="evidence" value="ECO:0007669"/>
    <property type="project" value="InterPro"/>
</dbReference>
<dbReference type="GO" id="GO:0016887">
    <property type="term" value="F:ATP hydrolysis activity"/>
    <property type="evidence" value="ECO:0007669"/>
    <property type="project" value="InterPro"/>
</dbReference>
<dbReference type="CDD" id="cd03263">
    <property type="entry name" value="ABC_subfamily_A"/>
    <property type="match status" value="1"/>
</dbReference>
<dbReference type="AlphaFoldDB" id="A0AAD5T242"/>
<dbReference type="Gene3D" id="3.40.50.300">
    <property type="entry name" value="P-loop containing nucleotide triphosphate hydrolases"/>
    <property type="match status" value="1"/>
</dbReference>
<dbReference type="PANTHER" id="PTHR19229:SF36">
    <property type="entry name" value="ATP-BINDING CASSETTE SUB-FAMILY A MEMBER 2"/>
    <property type="match status" value="1"/>
</dbReference>
<sequence length="484" mass="52926">MESLFSILELNPWYIGLSNSSLTNYFGARPVQATLNYTAALLYAANSTYQGFSINKSENINGYFGLLGTLEPRLFANTSSNLLSSITYNEVPYEQQIDGISDNDVDTALAALINQVIIGLATLNKTALTAKNVATSDLLKFYASASKVTEIMPYGAIFLDSFDPGSLLARYILHVGTDTRIAAASNFPTQGMRMLTLIAQLGQANFRGLSQVGHRNDTLTQGIRAFPEIDSTAINLPFGGLIGRILYPFGDPLSETQLAMKLEIDASELRFEDADVKAEKKRIELGEYDRASPLVLSHMRKVYPSRKGLGPKFAVKDVSFVADLGTVFGLLGPNGAGKTTLISILTGLYSLSYGNAILAGFDIKNEGSDICQVMGICPQFDILWEDLTIEEHLYFYARLKGATASNENDYVRQALENVSLTSLADRLTKRLSGGEKRRLSIAIALIGQPKVVFLDEPTTGLDPEVRRLIWNIIQKAKEGKTVIL</sequence>
<name>A0AAD5T242_9FUNG</name>
<dbReference type="Proteomes" id="UP001211907">
    <property type="component" value="Unassembled WGS sequence"/>
</dbReference>
<gene>
    <name evidence="4" type="ORF">HK100_001931</name>
</gene>
<keyword evidence="1" id="KW-0813">Transport</keyword>
<evidence type="ECO:0000259" key="3">
    <source>
        <dbReference type="PROSITE" id="PS50893"/>
    </source>
</evidence>
<dbReference type="EMBL" id="JADGJH010001433">
    <property type="protein sequence ID" value="KAJ3113607.1"/>
    <property type="molecule type" value="Genomic_DNA"/>
</dbReference>
<accession>A0AAD5T242</accession>
<dbReference type="PROSITE" id="PS00211">
    <property type="entry name" value="ABC_TRANSPORTER_1"/>
    <property type="match status" value="1"/>
</dbReference>
<keyword evidence="5" id="KW-1185">Reference proteome</keyword>
<feature type="domain" description="ABC transporter" evidence="3">
    <location>
        <begin position="294"/>
        <end position="484"/>
    </location>
</feature>
<evidence type="ECO:0000256" key="2">
    <source>
        <dbReference type="ARBA" id="ARBA00022737"/>
    </source>
</evidence>
<proteinExistence type="predicted"/>